<feature type="compositionally biased region" description="Basic residues" evidence="1">
    <location>
        <begin position="152"/>
        <end position="161"/>
    </location>
</feature>
<evidence type="ECO:0008006" key="5">
    <source>
        <dbReference type="Google" id="ProtNLM"/>
    </source>
</evidence>
<accession>A0ABU4ELP5</accession>
<dbReference type="RefSeq" id="WP_062798792.1">
    <property type="nucleotide sequence ID" value="NZ_CBCRXS010000009.1"/>
</dbReference>
<protein>
    <recommendedName>
        <fullName evidence="5">Integral membrane protein</fullName>
    </recommendedName>
</protein>
<reference evidence="3 4" key="1">
    <citation type="submission" date="2023-10" db="EMBL/GenBank/DDBJ databases">
        <title>Development of a sustainable strategy for remediation of hydrocarbon-contaminated territories based on the waste exchange concept.</title>
        <authorList>
            <person name="Krivoruchko A."/>
        </authorList>
    </citation>
    <scope>NUCLEOTIDE SEQUENCE [LARGE SCALE GENOMIC DNA]</scope>
    <source>
        <strain evidence="3 4">IEGM 1236</strain>
    </source>
</reference>
<comment type="caution">
    <text evidence="3">The sequence shown here is derived from an EMBL/GenBank/DDBJ whole genome shotgun (WGS) entry which is preliminary data.</text>
</comment>
<feature type="region of interest" description="Disordered" evidence="1">
    <location>
        <begin position="138"/>
        <end position="161"/>
    </location>
</feature>
<dbReference type="EMBL" id="JAWLUM010000001">
    <property type="protein sequence ID" value="MDV7132178.1"/>
    <property type="molecule type" value="Genomic_DNA"/>
</dbReference>
<evidence type="ECO:0000313" key="4">
    <source>
        <dbReference type="Proteomes" id="UP001185792"/>
    </source>
</evidence>
<dbReference type="Proteomes" id="UP001185792">
    <property type="component" value="Unassembled WGS sequence"/>
</dbReference>
<keyword evidence="2" id="KW-1133">Transmembrane helix</keyword>
<gene>
    <name evidence="3" type="ORF">R4198_00625</name>
</gene>
<feature type="transmembrane region" description="Helical" evidence="2">
    <location>
        <begin position="100"/>
        <end position="117"/>
    </location>
</feature>
<evidence type="ECO:0000313" key="3">
    <source>
        <dbReference type="EMBL" id="MDV7132178.1"/>
    </source>
</evidence>
<evidence type="ECO:0000256" key="1">
    <source>
        <dbReference type="SAM" id="MobiDB-lite"/>
    </source>
</evidence>
<feature type="transmembrane region" description="Helical" evidence="2">
    <location>
        <begin position="49"/>
        <end position="69"/>
    </location>
</feature>
<feature type="transmembrane region" description="Helical" evidence="2">
    <location>
        <begin position="76"/>
        <end position="94"/>
    </location>
</feature>
<keyword evidence="2" id="KW-0472">Membrane</keyword>
<sequence>MPDSTPPINVRRAGAIVALEGAAFIVYAIVAVVRGLMGHEEEAISGYGTAAWFAILGGGIFAGGLALLMGRRWGRAIAVIAQVLLLPFAFALITDSDLPVLGTPILIALVAALVFLFSPSSMTWFAAAYAIDGPDDGAEDAVADKESATKRAQSRKKKRRR</sequence>
<evidence type="ECO:0000256" key="2">
    <source>
        <dbReference type="SAM" id="Phobius"/>
    </source>
</evidence>
<feature type="transmembrane region" description="Helical" evidence="2">
    <location>
        <begin position="12"/>
        <end position="37"/>
    </location>
</feature>
<organism evidence="3 4">
    <name type="scientific">Williamsia marianensis</name>
    <dbReference type="NCBI Taxonomy" id="85044"/>
    <lineage>
        <taxon>Bacteria</taxon>
        <taxon>Bacillati</taxon>
        <taxon>Actinomycetota</taxon>
        <taxon>Actinomycetes</taxon>
        <taxon>Mycobacteriales</taxon>
        <taxon>Nocardiaceae</taxon>
        <taxon>Williamsia</taxon>
    </lineage>
</organism>
<keyword evidence="4" id="KW-1185">Reference proteome</keyword>
<name>A0ABU4ELP5_WILMA</name>
<proteinExistence type="predicted"/>
<keyword evidence="2" id="KW-0812">Transmembrane</keyword>